<dbReference type="InterPro" id="IPR050237">
    <property type="entry name" value="ATP-dep_AMP-bd_enzyme"/>
</dbReference>
<dbReference type="NCBIfam" id="NF004837">
    <property type="entry name" value="PRK06187.1"/>
    <property type="match status" value="1"/>
</dbReference>
<feature type="domain" description="AMP-binding enzyme C-terminal" evidence="4">
    <location>
        <begin position="451"/>
        <end position="526"/>
    </location>
</feature>
<organism evidence="5 6">
    <name type="scientific">Methylocaldum marinum</name>
    <dbReference type="NCBI Taxonomy" id="1432792"/>
    <lineage>
        <taxon>Bacteria</taxon>
        <taxon>Pseudomonadati</taxon>
        <taxon>Pseudomonadota</taxon>
        <taxon>Gammaproteobacteria</taxon>
        <taxon>Methylococcales</taxon>
        <taxon>Methylococcaceae</taxon>
        <taxon>Methylocaldum</taxon>
    </lineage>
</organism>
<comment type="similarity">
    <text evidence="1">Belongs to the ATP-dependent AMP-binding enzyme family.</text>
</comment>
<keyword evidence="2 5" id="KW-0436">Ligase</keyword>
<dbReference type="Pfam" id="PF13193">
    <property type="entry name" value="AMP-binding_C"/>
    <property type="match status" value="1"/>
</dbReference>
<evidence type="ECO:0000313" key="5">
    <source>
        <dbReference type="EMBL" id="BBA36438.1"/>
    </source>
</evidence>
<dbReference type="InterPro" id="IPR000873">
    <property type="entry name" value="AMP-dep_synth/lig_dom"/>
</dbReference>
<dbReference type="InterPro" id="IPR025110">
    <property type="entry name" value="AMP-bd_C"/>
</dbReference>
<keyword evidence="6" id="KW-1185">Reference proteome</keyword>
<dbReference type="EMBL" id="AP017928">
    <property type="protein sequence ID" value="BBA36438.1"/>
    <property type="molecule type" value="Genomic_DNA"/>
</dbReference>
<gene>
    <name evidence="5" type="ORF">sS8_4508</name>
</gene>
<dbReference type="Gene3D" id="3.40.50.12780">
    <property type="entry name" value="N-terminal domain of ligase-like"/>
    <property type="match status" value="1"/>
</dbReference>
<dbReference type="AlphaFoldDB" id="A0A250KXN1"/>
<feature type="domain" description="AMP-dependent synthetase/ligase" evidence="3">
    <location>
        <begin position="36"/>
        <end position="401"/>
    </location>
</feature>
<evidence type="ECO:0000256" key="2">
    <source>
        <dbReference type="ARBA" id="ARBA00022598"/>
    </source>
</evidence>
<dbReference type="Gene3D" id="3.30.300.30">
    <property type="match status" value="1"/>
</dbReference>
<dbReference type="GO" id="GO:0016878">
    <property type="term" value="F:acid-thiol ligase activity"/>
    <property type="evidence" value="ECO:0007669"/>
    <property type="project" value="UniProtKB-ARBA"/>
</dbReference>
<dbReference type="SUPFAM" id="SSF56801">
    <property type="entry name" value="Acetyl-CoA synthetase-like"/>
    <property type="match status" value="1"/>
</dbReference>
<dbReference type="FunFam" id="3.30.300.30:FF:000008">
    <property type="entry name" value="2,3-dihydroxybenzoate-AMP ligase"/>
    <property type="match status" value="1"/>
</dbReference>
<evidence type="ECO:0000259" key="4">
    <source>
        <dbReference type="Pfam" id="PF13193"/>
    </source>
</evidence>
<sequence>MLFQSSDNSEIRGPIKQLLISMDSSDFQTLADMCIRQAEVLPDACAFIFDDGRKTFRQLDLASNQVGRGLIEAGIKAGSRVAIIGQDTVAHYEVLFGCAKVKAVLVNLNWRLSSREILYILNDSEAEVLFVAQAFFPLIESLVSQLASVRMIVALKGAHPNWPDYAEWKTAQPDILPVFDYSADDAAVQIYTSGTTGQPKGVQLANYGFFRLMQGMRAGGDPWMSLNAADTVLLSLPQFHIGGLWWAVQAYAAGAAGVIVDTFVGWRVLQLIEQHRITKVAMVPSMIQLVLEEPSCAETDLSSVKALLYGGSPISAPLMRRAMETFACDFFQIYGMTETGNMAVCLRPADHCPEGSPRMKSAGRPLPGVEVKIVDGHGRLLPAMRSGEICIKSPANMLGYWKNESATAQTLNSGWVRTGDVGYMDEDGYIYVCDRIKDMIIYAGENLFPAEIEAVLSEHEAVAEVAVIGIPDPKWGEIVKAFVVPRQPGALEQRELIDFARSRMADFKVPKSITFVDALPRNPSGKVLKRLLRAPFWQDQDRQVS</sequence>
<accession>A0A250KXN1</accession>
<dbReference type="Pfam" id="PF00501">
    <property type="entry name" value="AMP-binding"/>
    <property type="match status" value="1"/>
</dbReference>
<dbReference type="KEGG" id="mmai:sS8_4508"/>
<dbReference type="InterPro" id="IPR042099">
    <property type="entry name" value="ANL_N_sf"/>
</dbReference>
<evidence type="ECO:0000259" key="3">
    <source>
        <dbReference type="Pfam" id="PF00501"/>
    </source>
</evidence>
<evidence type="ECO:0000256" key="1">
    <source>
        <dbReference type="ARBA" id="ARBA00006432"/>
    </source>
</evidence>
<dbReference type="PANTHER" id="PTHR43767">
    <property type="entry name" value="LONG-CHAIN-FATTY-ACID--COA LIGASE"/>
    <property type="match status" value="1"/>
</dbReference>
<dbReference type="PANTHER" id="PTHR43767:SF1">
    <property type="entry name" value="NONRIBOSOMAL PEPTIDE SYNTHASE PES1 (EUROFUNG)-RELATED"/>
    <property type="match status" value="1"/>
</dbReference>
<reference evidence="5 6" key="1">
    <citation type="submission" date="2016-12" db="EMBL/GenBank/DDBJ databases">
        <title>Genome sequencing of Methylocaldum marinum.</title>
        <authorList>
            <person name="Takeuchi M."/>
            <person name="Kamagata Y."/>
            <person name="Hiraoka S."/>
            <person name="Oshima K."/>
            <person name="Hattori M."/>
            <person name="Iwasaki W."/>
        </authorList>
    </citation>
    <scope>NUCLEOTIDE SEQUENCE [LARGE SCALE GENOMIC DNA]</scope>
    <source>
        <strain evidence="5 6">S8</strain>
    </source>
</reference>
<name>A0A250KXN1_9GAMM</name>
<evidence type="ECO:0000313" key="6">
    <source>
        <dbReference type="Proteomes" id="UP000266313"/>
    </source>
</evidence>
<protein>
    <submittedName>
        <fullName evidence="5">AMP-dependent synthetase and ligase</fullName>
    </submittedName>
</protein>
<proteinExistence type="inferred from homology"/>
<dbReference type="Proteomes" id="UP000266313">
    <property type="component" value="Chromosome"/>
</dbReference>
<dbReference type="InterPro" id="IPR045851">
    <property type="entry name" value="AMP-bd_C_sf"/>
</dbReference>